<gene>
    <name evidence="2" type="ORF">RFI_02435</name>
</gene>
<sequence>MKIINLLNCMTRDFKQTSHRTFVFALLTNSTLFDVNCFLSLLLFTRNLGKNNARNNCNEKCNSFQYIIKNLNNVFGYYDKDWALMTNKSEKLNTLSAIFANKFQTAQNAEQVYLFGEECLQKHLKQSNGKCPIQQHNVIANL</sequence>
<dbReference type="AlphaFoldDB" id="X6P9B0"/>
<protein>
    <submittedName>
        <fullName evidence="2">Uncharacterized protein</fullName>
    </submittedName>
</protein>
<evidence type="ECO:0000256" key="1">
    <source>
        <dbReference type="SAM" id="Phobius"/>
    </source>
</evidence>
<keyword evidence="1" id="KW-0472">Membrane</keyword>
<evidence type="ECO:0000313" key="2">
    <source>
        <dbReference type="EMBL" id="ETO34654.1"/>
    </source>
</evidence>
<organism evidence="2 3">
    <name type="scientific">Reticulomyxa filosa</name>
    <dbReference type="NCBI Taxonomy" id="46433"/>
    <lineage>
        <taxon>Eukaryota</taxon>
        <taxon>Sar</taxon>
        <taxon>Rhizaria</taxon>
        <taxon>Retaria</taxon>
        <taxon>Foraminifera</taxon>
        <taxon>Monothalamids</taxon>
        <taxon>Reticulomyxidae</taxon>
        <taxon>Reticulomyxa</taxon>
    </lineage>
</organism>
<keyword evidence="3" id="KW-1185">Reference proteome</keyword>
<feature type="transmembrane region" description="Helical" evidence="1">
    <location>
        <begin position="21"/>
        <end position="44"/>
    </location>
</feature>
<keyword evidence="1" id="KW-1133">Transmembrane helix</keyword>
<proteinExistence type="predicted"/>
<dbReference type="Proteomes" id="UP000023152">
    <property type="component" value="Unassembled WGS sequence"/>
</dbReference>
<accession>X6P9B0</accession>
<dbReference type="EMBL" id="ASPP01002389">
    <property type="protein sequence ID" value="ETO34654.1"/>
    <property type="molecule type" value="Genomic_DNA"/>
</dbReference>
<evidence type="ECO:0000313" key="3">
    <source>
        <dbReference type="Proteomes" id="UP000023152"/>
    </source>
</evidence>
<keyword evidence="1" id="KW-0812">Transmembrane</keyword>
<name>X6P9B0_RETFI</name>
<reference evidence="2 3" key="1">
    <citation type="journal article" date="2013" name="Curr. Biol.">
        <title>The Genome of the Foraminiferan Reticulomyxa filosa.</title>
        <authorList>
            <person name="Glockner G."/>
            <person name="Hulsmann N."/>
            <person name="Schleicher M."/>
            <person name="Noegel A.A."/>
            <person name="Eichinger L."/>
            <person name="Gallinger C."/>
            <person name="Pawlowski J."/>
            <person name="Sierra R."/>
            <person name="Euteneuer U."/>
            <person name="Pillet L."/>
            <person name="Moustafa A."/>
            <person name="Platzer M."/>
            <person name="Groth M."/>
            <person name="Szafranski K."/>
            <person name="Schliwa M."/>
        </authorList>
    </citation>
    <scope>NUCLEOTIDE SEQUENCE [LARGE SCALE GENOMIC DNA]</scope>
</reference>
<comment type="caution">
    <text evidence="2">The sequence shown here is derived from an EMBL/GenBank/DDBJ whole genome shotgun (WGS) entry which is preliminary data.</text>
</comment>